<dbReference type="NCBIfam" id="TIGR00681">
    <property type="entry name" value="kdpC"/>
    <property type="match status" value="1"/>
</dbReference>
<keyword evidence="6 11" id="KW-0067">ATP-binding</keyword>
<dbReference type="InterPro" id="IPR003820">
    <property type="entry name" value="KdpC"/>
</dbReference>
<keyword evidence="5 11" id="KW-0547">Nucleotide-binding</keyword>
<protein>
    <recommendedName>
        <fullName evidence="11">Potassium-transporting ATPase KdpC subunit</fullName>
    </recommendedName>
    <alternativeName>
        <fullName evidence="11">ATP phosphohydrolase [potassium-transporting] C chain</fullName>
    </alternativeName>
    <alternativeName>
        <fullName evidence="11">Potassium-binding and translocating subunit C</fullName>
    </alternativeName>
    <alternativeName>
        <fullName evidence="11">Potassium-translocating ATPase C chain</fullName>
    </alternativeName>
</protein>
<evidence type="ECO:0000256" key="6">
    <source>
        <dbReference type="ARBA" id="ARBA00022840"/>
    </source>
</evidence>
<evidence type="ECO:0000256" key="1">
    <source>
        <dbReference type="ARBA" id="ARBA00022448"/>
    </source>
</evidence>
<dbReference type="PIRSF" id="PIRSF001296">
    <property type="entry name" value="K_ATPase_KdpC"/>
    <property type="match status" value="1"/>
</dbReference>
<dbReference type="Pfam" id="PF02669">
    <property type="entry name" value="KdpC"/>
    <property type="match status" value="1"/>
</dbReference>
<keyword evidence="2 11" id="KW-1003">Cell membrane</keyword>
<evidence type="ECO:0000256" key="9">
    <source>
        <dbReference type="ARBA" id="ARBA00023065"/>
    </source>
</evidence>
<comment type="subcellular location">
    <subcellularLocation>
        <location evidence="11">Cell membrane</location>
        <topology evidence="11">Single-pass membrane protein</topology>
    </subcellularLocation>
</comment>
<name>A0A2A2GM24_9RHOB</name>
<dbReference type="GO" id="GO:0005886">
    <property type="term" value="C:plasma membrane"/>
    <property type="evidence" value="ECO:0007669"/>
    <property type="project" value="UniProtKB-SubCell"/>
</dbReference>
<evidence type="ECO:0000256" key="3">
    <source>
        <dbReference type="ARBA" id="ARBA00022538"/>
    </source>
</evidence>
<evidence type="ECO:0000256" key="2">
    <source>
        <dbReference type="ARBA" id="ARBA00022475"/>
    </source>
</evidence>
<keyword evidence="10 11" id="KW-0472">Membrane</keyword>
<evidence type="ECO:0000256" key="5">
    <source>
        <dbReference type="ARBA" id="ARBA00022741"/>
    </source>
</evidence>
<dbReference type="HAMAP" id="MF_00276">
    <property type="entry name" value="KdpC"/>
    <property type="match status" value="1"/>
</dbReference>
<comment type="function">
    <text evidence="11">Part of the high-affinity ATP-driven potassium transport (or Kdp) system, which catalyzes the hydrolysis of ATP coupled with the electrogenic transport of potassium into the cytoplasm. This subunit acts as a catalytic chaperone that increases the ATP-binding affinity of the ATP-hydrolyzing subunit KdpB by the formation of a transient KdpB/KdpC/ATP ternary complex.</text>
</comment>
<dbReference type="GO" id="GO:0008556">
    <property type="term" value="F:P-type potassium transmembrane transporter activity"/>
    <property type="evidence" value="ECO:0007669"/>
    <property type="project" value="InterPro"/>
</dbReference>
<sequence length="184" mass="18010">MISQLRPALVMTGAFTVLLGLGYPLAMTGVAQVAMPGQADGSLVERNGTVVGSALIGQSFTRPEYLHSRPTATDPAYNAGASTGSNLGPSSAALLAQVRDRAAGQGPAPVPSGMATASGSGLDPHITLDAALRQVDRIAAARGVPGAAVQGAILGAATGPAFGFVGEPIVNVLGANLALDAAGG</sequence>
<keyword evidence="4 11" id="KW-0812">Transmembrane</keyword>
<comment type="subunit">
    <text evidence="11">The system is composed of three essential subunits: KdpA, KdpB and KdpC.</text>
</comment>
<dbReference type="OrthoDB" id="9788285at2"/>
<evidence type="ECO:0000256" key="4">
    <source>
        <dbReference type="ARBA" id="ARBA00022692"/>
    </source>
</evidence>
<gene>
    <name evidence="11" type="primary">kdpC</name>
    <name evidence="12" type="ORF">CK240_04160</name>
</gene>
<dbReference type="NCBIfam" id="NF001454">
    <property type="entry name" value="PRK00315.1"/>
    <property type="match status" value="1"/>
</dbReference>
<dbReference type="Proteomes" id="UP000218023">
    <property type="component" value="Unassembled WGS sequence"/>
</dbReference>
<comment type="similarity">
    <text evidence="11">Belongs to the KdpC family.</text>
</comment>
<reference evidence="12 13" key="1">
    <citation type="submission" date="2017-09" db="EMBL/GenBank/DDBJ databases">
        <title>Paracoccus alkalisoli sp. nov., isolated from saline alkaline soil.</title>
        <authorList>
            <person name="Dong X."/>
            <person name="Zhang G."/>
        </authorList>
    </citation>
    <scope>NUCLEOTIDE SEQUENCE [LARGE SCALE GENOMIC DNA]</scope>
    <source>
        <strain evidence="12 13">WN007</strain>
    </source>
</reference>
<evidence type="ECO:0000256" key="11">
    <source>
        <dbReference type="HAMAP-Rule" id="MF_00276"/>
    </source>
</evidence>
<proteinExistence type="inferred from homology"/>
<evidence type="ECO:0000256" key="7">
    <source>
        <dbReference type="ARBA" id="ARBA00022958"/>
    </source>
</evidence>
<keyword evidence="1 11" id="KW-0813">Transport</keyword>
<dbReference type="RefSeq" id="WP_095639061.1">
    <property type="nucleotide sequence ID" value="NZ_NSJZ01000002.1"/>
</dbReference>
<evidence type="ECO:0000256" key="8">
    <source>
        <dbReference type="ARBA" id="ARBA00022989"/>
    </source>
</evidence>
<keyword evidence="9 11" id="KW-0406">Ion transport</keyword>
<dbReference type="EMBL" id="NSJZ01000002">
    <property type="protein sequence ID" value="PAU98378.1"/>
    <property type="molecule type" value="Genomic_DNA"/>
</dbReference>
<dbReference type="PANTHER" id="PTHR30042:SF2">
    <property type="entry name" value="POTASSIUM-TRANSPORTING ATPASE KDPC SUBUNIT"/>
    <property type="match status" value="1"/>
</dbReference>
<keyword evidence="3 11" id="KW-0633">Potassium transport</keyword>
<evidence type="ECO:0000313" key="13">
    <source>
        <dbReference type="Proteomes" id="UP000218023"/>
    </source>
</evidence>
<evidence type="ECO:0000313" key="12">
    <source>
        <dbReference type="EMBL" id="PAU98378.1"/>
    </source>
</evidence>
<accession>A0A2A2GM24</accession>
<dbReference type="AlphaFoldDB" id="A0A2A2GM24"/>
<keyword evidence="7 11" id="KW-0630">Potassium</keyword>
<keyword evidence="13" id="KW-1185">Reference proteome</keyword>
<evidence type="ECO:0000256" key="10">
    <source>
        <dbReference type="ARBA" id="ARBA00023136"/>
    </source>
</evidence>
<organism evidence="12 13">
    <name type="scientific">Paracoccus salipaludis</name>
    <dbReference type="NCBI Taxonomy" id="2032623"/>
    <lineage>
        <taxon>Bacteria</taxon>
        <taxon>Pseudomonadati</taxon>
        <taxon>Pseudomonadota</taxon>
        <taxon>Alphaproteobacteria</taxon>
        <taxon>Rhodobacterales</taxon>
        <taxon>Paracoccaceae</taxon>
        <taxon>Paracoccus</taxon>
    </lineage>
</organism>
<comment type="caution">
    <text evidence="12">The sequence shown here is derived from an EMBL/GenBank/DDBJ whole genome shotgun (WGS) entry which is preliminary data.</text>
</comment>
<dbReference type="GO" id="GO:0005524">
    <property type="term" value="F:ATP binding"/>
    <property type="evidence" value="ECO:0007669"/>
    <property type="project" value="UniProtKB-UniRule"/>
</dbReference>
<keyword evidence="8 11" id="KW-1133">Transmembrane helix</keyword>
<dbReference type="PANTHER" id="PTHR30042">
    <property type="entry name" value="POTASSIUM-TRANSPORTING ATPASE C CHAIN"/>
    <property type="match status" value="1"/>
</dbReference>